<name>B6BKV1_SULGG</name>
<evidence type="ECO:0000313" key="4">
    <source>
        <dbReference type="Proteomes" id="UP000006431"/>
    </source>
</evidence>
<evidence type="ECO:0000256" key="2">
    <source>
        <dbReference type="PIRSR" id="PIRSR004789-51"/>
    </source>
</evidence>
<keyword evidence="4" id="KW-1185">Reference proteome</keyword>
<keyword evidence="3" id="KW-0378">Hydrolase</keyword>
<feature type="binding site" evidence="2">
    <location>
        <position position="39"/>
    </location>
    <ligand>
        <name>Fe cation</name>
        <dbReference type="ChEBI" id="CHEBI:24875"/>
        <label>1</label>
    </ligand>
</feature>
<dbReference type="EC" id="3.-.-.-" evidence="3"/>
<accession>B6BKV1</accession>
<sequence length="270" mass="30234">MRVVFIGDIVGKPGREMLKTHLKQIRDEYKVDFVIANYENASHGFGVTVLNANELLSYGIDCMTGGNHTWDKKDVVALFDTHEILRPHNYPEEVKGTGCKVYEVAGEKLGVLNLMGHYSMPMVDNAFRKAKETVADLKVQGVENIFIDFHAEATSEKRGMMMLLKGEVNGIIGTHTHVSTDDFQISEGTVYLSDIGLTGCRDNVIGMDSKVPLKQFLTGMKGHFDIPKKCKKILQLAVMDFSKGKCSNAFKLKYFCDGRILKTEAWIEED</sequence>
<dbReference type="GO" id="GO:0004113">
    <property type="term" value="F:2',3'-cyclic-nucleotide 3'-phosphodiesterase activity"/>
    <property type="evidence" value="ECO:0007669"/>
    <property type="project" value="TreeGrafter"/>
</dbReference>
<reference evidence="3 4" key="1">
    <citation type="journal article" date="2012" name="Proc. Natl. Acad. Sci. U.S.A.">
        <title>Genome and physiology of a model Epsilonproteobacterium responsible for sulfide detoxification in marine oxygen depletion zones.</title>
        <authorList>
            <person name="Grote J."/>
            <person name="Schott T."/>
            <person name="Bruckner C.G."/>
            <person name="Glockner F.O."/>
            <person name="Jost G."/>
            <person name="Teeling H."/>
            <person name="Labrenz M."/>
            <person name="Jurgens K."/>
        </authorList>
    </citation>
    <scope>NUCLEOTIDE SEQUENCE [LARGE SCALE GENOMIC DNA]</scope>
    <source>
        <strain evidence="3 4">GD1</strain>
    </source>
</reference>
<dbReference type="EMBL" id="AFRZ01000001">
    <property type="protein sequence ID" value="EHP29162.1"/>
    <property type="molecule type" value="Genomic_DNA"/>
</dbReference>
<dbReference type="Pfam" id="PF13277">
    <property type="entry name" value="YmdB"/>
    <property type="match status" value="1"/>
</dbReference>
<dbReference type="OrthoDB" id="9801109at2"/>
<feature type="active site" description="Proton donor" evidence="1">
    <location>
        <position position="68"/>
    </location>
</feature>
<protein>
    <submittedName>
        <fullName evidence="3">Metallophosphoesterase</fullName>
        <ecNumber evidence="3">3.-.-.-</ecNumber>
    </submittedName>
</protein>
<dbReference type="GO" id="GO:0046872">
    <property type="term" value="F:metal ion binding"/>
    <property type="evidence" value="ECO:0007669"/>
    <property type="project" value="UniProtKB-KW"/>
</dbReference>
<feature type="binding site" evidence="2">
    <location>
        <position position="175"/>
    </location>
    <ligand>
        <name>Fe cation</name>
        <dbReference type="ChEBI" id="CHEBI:24875"/>
        <label>2</label>
    </ligand>
</feature>
<organism evidence="3 4">
    <name type="scientific">Sulfurimonas gotlandica (strain DSM 19862 / JCM 16533 / GD1)</name>
    <dbReference type="NCBI Taxonomy" id="929558"/>
    <lineage>
        <taxon>Bacteria</taxon>
        <taxon>Pseudomonadati</taxon>
        <taxon>Campylobacterota</taxon>
        <taxon>Epsilonproteobacteria</taxon>
        <taxon>Campylobacterales</taxon>
        <taxon>Sulfurimonadaceae</taxon>
        <taxon>Sulfurimonas</taxon>
    </lineage>
</organism>
<comment type="caution">
    <text evidence="3">The sequence shown here is derived from an EMBL/GenBank/DDBJ whole genome shotgun (WGS) entry which is preliminary data.</text>
</comment>
<feature type="binding site" evidence="2">
    <location>
        <position position="67"/>
    </location>
    <ligand>
        <name>Fe cation</name>
        <dbReference type="ChEBI" id="CHEBI:24875"/>
        <label>2</label>
    </ligand>
</feature>
<feature type="binding site" evidence="2">
    <location>
        <position position="39"/>
    </location>
    <ligand>
        <name>Fe cation</name>
        <dbReference type="ChEBI" id="CHEBI:24875"/>
        <label>2</label>
    </ligand>
</feature>
<dbReference type="STRING" id="929558.SMGD1_0635"/>
<accession>H1FW44</accession>
<evidence type="ECO:0000313" key="3">
    <source>
        <dbReference type="EMBL" id="EHP29162.1"/>
    </source>
</evidence>
<feature type="binding site" evidence="2">
    <location>
        <position position="177"/>
    </location>
    <ligand>
        <name>Fe cation</name>
        <dbReference type="ChEBI" id="CHEBI:24875"/>
        <label>1</label>
    </ligand>
</feature>
<dbReference type="AlphaFoldDB" id="B6BKV1"/>
<evidence type="ECO:0000256" key="1">
    <source>
        <dbReference type="PIRSR" id="PIRSR004789-50"/>
    </source>
</evidence>
<feature type="binding site" evidence="2">
    <location>
        <position position="150"/>
    </location>
    <ligand>
        <name>Fe cation</name>
        <dbReference type="ChEBI" id="CHEBI:24875"/>
        <label>2</label>
    </ligand>
</feature>
<dbReference type="InterPro" id="IPR029052">
    <property type="entry name" value="Metallo-depent_PP-like"/>
</dbReference>
<dbReference type="PANTHER" id="PTHR36303:SF1">
    <property type="entry name" value="2',3'-CYCLIC-NUCLEOTIDE 2'-PHOSPHODIESTERASE"/>
    <property type="match status" value="1"/>
</dbReference>
<dbReference type="RefSeq" id="WP_008337745.1">
    <property type="nucleotide sequence ID" value="NZ_AFRZ01000001.1"/>
</dbReference>
<dbReference type="Gene3D" id="3.60.21.10">
    <property type="match status" value="1"/>
</dbReference>
<dbReference type="HOGENOM" id="CLU_068238_0_0_7"/>
<dbReference type="Proteomes" id="UP000006431">
    <property type="component" value="Unassembled WGS sequence"/>
</dbReference>
<dbReference type="PANTHER" id="PTHR36303">
    <property type="entry name" value="2',3'-CYCLIC-NUCLEOTIDE 2'-PHOSPHODIESTERASE"/>
    <property type="match status" value="1"/>
</dbReference>
<keyword evidence="2" id="KW-0479">Metal-binding</keyword>
<dbReference type="eggNOG" id="COG1692">
    <property type="taxonomic scope" value="Bacteria"/>
</dbReference>
<dbReference type="PIRSF" id="PIRSF004789">
    <property type="entry name" value="DR1281"/>
    <property type="match status" value="1"/>
</dbReference>
<proteinExistence type="predicted"/>
<dbReference type="SUPFAM" id="SSF56300">
    <property type="entry name" value="Metallo-dependent phosphatases"/>
    <property type="match status" value="1"/>
</dbReference>
<dbReference type="PATRIC" id="fig|929558.5.peg.634"/>
<dbReference type="InterPro" id="IPR005235">
    <property type="entry name" value="YmdB-like"/>
</dbReference>
<gene>
    <name evidence="3" type="ORF">SMGD1_0635</name>
</gene>
<feature type="binding site" evidence="2">
    <location>
        <position position="8"/>
    </location>
    <ligand>
        <name>Fe cation</name>
        <dbReference type="ChEBI" id="CHEBI:24875"/>
        <label>1</label>
    </ligand>
</feature>
<feature type="binding site" evidence="2">
    <location>
        <position position="40"/>
    </location>
    <ligand>
        <name>Fe cation</name>
        <dbReference type="ChEBI" id="CHEBI:24875"/>
        <label>1</label>
    </ligand>
</feature>